<keyword evidence="8" id="KW-0574">Periplasm</keyword>
<evidence type="ECO:0000256" key="8">
    <source>
        <dbReference type="ARBA" id="ARBA00022764"/>
    </source>
</evidence>
<evidence type="ECO:0000259" key="12">
    <source>
        <dbReference type="SMART" id="SM00849"/>
    </source>
</evidence>
<evidence type="ECO:0000256" key="5">
    <source>
        <dbReference type="ARBA" id="ARBA00012865"/>
    </source>
</evidence>
<keyword evidence="9 13" id="KW-0378">Hydrolase</keyword>
<evidence type="ECO:0000256" key="3">
    <source>
        <dbReference type="ARBA" id="ARBA00004418"/>
    </source>
</evidence>
<dbReference type="AlphaFoldDB" id="A0A419SXM5"/>
<evidence type="ECO:0000256" key="7">
    <source>
        <dbReference type="ARBA" id="ARBA00022729"/>
    </source>
</evidence>
<proteinExistence type="inferred from homology"/>
<evidence type="ECO:0000256" key="4">
    <source>
        <dbReference type="ARBA" id="ARBA00005250"/>
    </source>
</evidence>
<dbReference type="GO" id="GO:0008270">
    <property type="term" value="F:zinc ion binding"/>
    <property type="evidence" value="ECO:0007669"/>
    <property type="project" value="InterPro"/>
</dbReference>
<dbReference type="CDD" id="cd07743">
    <property type="entry name" value="metallo-hydrolase-like_MBL-fold"/>
    <property type="match status" value="1"/>
</dbReference>
<dbReference type="GO" id="GO:0017001">
    <property type="term" value="P:antibiotic catabolic process"/>
    <property type="evidence" value="ECO:0007669"/>
    <property type="project" value="InterPro"/>
</dbReference>
<dbReference type="Pfam" id="PF00753">
    <property type="entry name" value="Lactamase_B"/>
    <property type="match status" value="1"/>
</dbReference>
<dbReference type="PROSITE" id="PS00743">
    <property type="entry name" value="BETA_LACTAMASE_B_1"/>
    <property type="match status" value="1"/>
</dbReference>
<evidence type="ECO:0000313" key="14">
    <source>
        <dbReference type="Proteomes" id="UP000284177"/>
    </source>
</evidence>
<keyword evidence="7" id="KW-0732">Signal</keyword>
<evidence type="ECO:0000256" key="10">
    <source>
        <dbReference type="ARBA" id="ARBA00022833"/>
    </source>
</evidence>
<dbReference type="PANTHER" id="PTHR42951">
    <property type="entry name" value="METALLO-BETA-LACTAMASE DOMAIN-CONTAINING"/>
    <property type="match status" value="1"/>
</dbReference>
<dbReference type="OrthoDB" id="11380at2"/>
<dbReference type="GO" id="GO:0042597">
    <property type="term" value="C:periplasmic space"/>
    <property type="evidence" value="ECO:0007669"/>
    <property type="project" value="UniProtKB-SubCell"/>
</dbReference>
<comment type="caution">
    <text evidence="13">The sequence shown here is derived from an EMBL/GenBank/DDBJ whole genome shotgun (WGS) entry which is preliminary data.</text>
</comment>
<sequence>MKLKELTEKVSYIKNPVNIGVIKSNNGVILIDTGLDDDTGKKILKVLDKAGMNPVAIINTHSHADHCGGNSYIKKNKGVKVYAPEVEAEIIGNPYFEPFFLFSGADPIKDLKNKFLMAKPTKVDEIIDREKEILTVDGVELRIASLPGHFINQIGILVDDVLFCADSVFSEKILNKHKIPFHVDINKQKETLEKLKKIKCKYYIPAHGELTDDITNLVDVNMKAINSIEETLLKLLSSKKTTDELLNGIFNYLRLKLKTSQQYYLMRTSIMAYLSHLYNHKKIEMKIENNIVYWKRA</sequence>
<dbReference type="InterPro" id="IPR001018">
    <property type="entry name" value="Beta-lactamase_class-B_CS"/>
</dbReference>
<accession>A0A419SXM5</accession>
<evidence type="ECO:0000313" key="13">
    <source>
        <dbReference type="EMBL" id="RKD30023.1"/>
    </source>
</evidence>
<comment type="subcellular location">
    <subcellularLocation>
        <location evidence="3">Periplasm</location>
    </subcellularLocation>
</comment>
<dbReference type="EC" id="3.5.2.6" evidence="5"/>
<protein>
    <recommendedName>
        <fullName evidence="5">beta-lactamase</fullName>
        <ecNumber evidence="5">3.5.2.6</ecNumber>
    </recommendedName>
</protein>
<gene>
    <name evidence="13" type="ORF">BET03_04780</name>
</gene>
<dbReference type="Gene3D" id="3.60.15.10">
    <property type="entry name" value="Ribonuclease Z/Hydroxyacylglutathione hydrolase-like"/>
    <property type="match status" value="1"/>
</dbReference>
<feature type="domain" description="Metallo-beta-lactamase" evidence="12">
    <location>
        <begin position="16"/>
        <end position="207"/>
    </location>
</feature>
<dbReference type="PANTHER" id="PTHR42951:SF14">
    <property type="entry name" value="METALLO-BETA-LACTAMASE SUPERFAMILY PROTEIN"/>
    <property type="match status" value="1"/>
</dbReference>
<dbReference type="InterPro" id="IPR036866">
    <property type="entry name" value="RibonucZ/Hydroxyglut_hydro"/>
</dbReference>
<evidence type="ECO:0000256" key="9">
    <source>
        <dbReference type="ARBA" id="ARBA00022801"/>
    </source>
</evidence>
<dbReference type="SUPFAM" id="SSF56281">
    <property type="entry name" value="Metallo-hydrolase/oxidoreductase"/>
    <property type="match status" value="1"/>
</dbReference>
<dbReference type="GO" id="GO:0046677">
    <property type="term" value="P:response to antibiotic"/>
    <property type="evidence" value="ECO:0007669"/>
    <property type="project" value="UniProtKB-KW"/>
</dbReference>
<evidence type="ECO:0000256" key="6">
    <source>
        <dbReference type="ARBA" id="ARBA00022723"/>
    </source>
</evidence>
<dbReference type="GO" id="GO:0008800">
    <property type="term" value="F:beta-lactamase activity"/>
    <property type="evidence" value="ECO:0007669"/>
    <property type="project" value="UniProtKB-EC"/>
</dbReference>
<dbReference type="EMBL" id="MCIB01000036">
    <property type="protein sequence ID" value="RKD30023.1"/>
    <property type="molecule type" value="Genomic_DNA"/>
</dbReference>
<dbReference type="SMART" id="SM00849">
    <property type="entry name" value="Lactamase_B"/>
    <property type="match status" value="1"/>
</dbReference>
<name>A0A419SXM5_9FIRM</name>
<comment type="catalytic activity">
    <reaction evidence="1">
        <text>a beta-lactam + H2O = a substituted beta-amino acid</text>
        <dbReference type="Rhea" id="RHEA:20401"/>
        <dbReference type="ChEBI" id="CHEBI:15377"/>
        <dbReference type="ChEBI" id="CHEBI:35627"/>
        <dbReference type="ChEBI" id="CHEBI:140347"/>
        <dbReference type="EC" id="3.5.2.6"/>
    </reaction>
</comment>
<keyword evidence="10" id="KW-0862">Zinc</keyword>
<dbReference type="RefSeq" id="WP_120170236.1">
    <property type="nucleotide sequence ID" value="NZ_MCIB01000036.1"/>
</dbReference>
<keyword evidence="11" id="KW-0046">Antibiotic resistance</keyword>
<dbReference type="InterPro" id="IPR050855">
    <property type="entry name" value="NDM-1-like"/>
</dbReference>
<evidence type="ECO:0000256" key="2">
    <source>
        <dbReference type="ARBA" id="ARBA00001947"/>
    </source>
</evidence>
<comment type="cofactor">
    <cofactor evidence="2">
        <name>Zn(2+)</name>
        <dbReference type="ChEBI" id="CHEBI:29105"/>
    </cofactor>
</comment>
<keyword evidence="14" id="KW-1185">Reference proteome</keyword>
<dbReference type="InterPro" id="IPR001279">
    <property type="entry name" value="Metallo-B-lactamas"/>
</dbReference>
<organism evidence="13 14">
    <name type="scientific">Thermohalobacter berrensis</name>
    <dbReference type="NCBI Taxonomy" id="99594"/>
    <lineage>
        <taxon>Bacteria</taxon>
        <taxon>Bacillati</taxon>
        <taxon>Bacillota</taxon>
        <taxon>Tissierellia</taxon>
        <taxon>Tissierellales</taxon>
        <taxon>Thermohalobacteraceae</taxon>
        <taxon>Thermohalobacter</taxon>
    </lineage>
</organism>
<reference evidence="13 14" key="1">
    <citation type="submission" date="2016-08" db="EMBL/GenBank/DDBJ databases">
        <title>Novel Firmicutes and Novel Genomes.</title>
        <authorList>
            <person name="Poppleton D.I."/>
            <person name="Gribaldo S."/>
        </authorList>
    </citation>
    <scope>NUCLEOTIDE SEQUENCE [LARGE SCALE GENOMIC DNA]</scope>
    <source>
        <strain evidence="13 14">CTT3</strain>
    </source>
</reference>
<comment type="similarity">
    <text evidence="4">Belongs to the metallo-beta-lactamase superfamily. Class-B beta-lactamase family.</text>
</comment>
<keyword evidence="6" id="KW-0479">Metal-binding</keyword>
<dbReference type="Proteomes" id="UP000284177">
    <property type="component" value="Unassembled WGS sequence"/>
</dbReference>
<evidence type="ECO:0000256" key="11">
    <source>
        <dbReference type="ARBA" id="ARBA00023251"/>
    </source>
</evidence>
<evidence type="ECO:0000256" key="1">
    <source>
        <dbReference type="ARBA" id="ARBA00001526"/>
    </source>
</evidence>